<feature type="region of interest" description="Disordered" evidence="7">
    <location>
        <begin position="171"/>
        <end position="342"/>
    </location>
</feature>
<feature type="transmembrane region" description="Helical" evidence="8">
    <location>
        <begin position="26"/>
        <end position="47"/>
    </location>
</feature>
<evidence type="ECO:0000256" key="4">
    <source>
        <dbReference type="ARBA" id="ARBA00022989"/>
    </source>
</evidence>
<feature type="transmembrane region" description="Helical" evidence="8">
    <location>
        <begin position="552"/>
        <end position="577"/>
    </location>
</feature>
<dbReference type="InterPro" id="IPR003445">
    <property type="entry name" value="Cat_transpt"/>
</dbReference>
<feature type="region of interest" description="Disordered" evidence="7">
    <location>
        <begin position="756"/>
        <end position="809"/>
    </location>
</feature>
<feature type="compositionally biased region" description="Polar residues" evidence="7">
    <location>
        <begin position="756"/>
        <end position="766"/>
    </location>
</feature>
<evidence type="ECO:0000256" key="2">
    <source>
        <dbReference type="ARBA" id="ARBA00022448"/>
    </source>
</evidence>
<comment type="subcellular location">
    <subcellularLocation>
        <location evidence="1">Membrane</location>
        <topology evidence="1">Multi-pass membrane protein</topology>
    </subcellularLocation>
</comment>
<evidence type="ECO:0008006" key="11">
    <source>
        <dbReference type="Google" id="ProtNLM"/>
    </source>
</evidence>
<dbReference type="STRING" id="231916.A0A409VFC7"/>
<keyword evidence="10" id="KW-1185">Reference proteome</keyword>
<evidence type="ECO:0000313" key="9">
    <source>
        <dbReference type="EMBL" id="PPQ64955.1"/>
    </source>
</evidence>
<keyword evidence="5" id="KW-0406">Ion transport</keyword>
<keyword evidence="2" id="KW-0813">Transport</keyword>
<gene>
    <name evidence="9" type="ORF">CVT26_015675</name>
</gene>
<dbReference type="GO" id="GO:1990573">
    <property type="term" value="P:potassium ion import across plasma membrane"/>
    <property type="evidence" value="ECO:0007669"/>
    <property type="project" value="TreeGrafter"/>
</dbReference>
<evidence type="ECO:0000256" key="6">
    <source>
        <dbReference type="ARBA" id="ARBA00023136"/>
    </source>
</evidence>
<dbReference type="GO" id="GO:0140107">
    <property type="term" value="F:high-affinity potassium ion transmembrane transporter activity"/>
    <property type="evidence" value="ECO:0007669"/>
    <property type="project" value="TreeGrafter"/>
</dbReference>
<dbReference type="InterPro" id="IPR051143">
    <property type="entry name" value="TrkH_K-transport"/>
</dbReference>
<organism evidence="9 10">
    <name type="scientific">Gymnopilus dilepis</name>
    <dbReference type="NCBI Taxonomy" id="231916"/>
    <lineage>
        <taxon>Eukaryota</taxon>
        <taxon>Fungi</taxon>
        <taxon>Dikarya</taxon>
        <taxon>Basidiomycota</taxon>
        <taxon>Agaricomycotina</taxon>
        <taxon>Agaricomycetes</taxon>
        <taxon>Agaricomycetidae</taxon>
        <taxon>Agaricales</taxon>
        <taxon>Agaricineae</taxon>
        <taxon>Hymenogastraceae</taxon>
        <taxon>Gymnopilus</taxon>
    </lineage>
</organism>
<dbReference type="InParanoid" id="A0A409VFC7"/>
<keyword evidence="4 8" id="KW-1133">Transmembrane helix</keyword>
<comment type="caution">
    <text evidence="9">The sequence shown here is derived from an EMBL/GenBank/DDBJ whole genome shotgun (WGS) entry which is preliminary data.</text>
</comment>
<dbReference type="PANTHER" id="PTHR31064">
    <property type="entry name" value="POTASSIUM TRANSPORT PROTEIN DDB_G0292412-RELATED"/>
    <property type="match status" value="1"/>
</dbReference>
<dbReference type="EMBL" id="NHYE01005660">
    <property type="protein sequence ID" value="PPQ64955.1"/>
    <property type="molecule type" value="Genomic_DNA"/>
</dbReference>
<dbReference type="OrthoDB" id="9999863at2759"/>
<proteinExistence type="predicted"/>
<evidence type="ECO:0000313" key="10">
    <source>
        <dbReference type="Proteomes" id="UP000284706"/>
    </source>
</evidence>
<reference evidence="9 10" key="1">
    <citation type="journal article" date="2018" name="Evol. Lett.">
        <title>Horizontal gene cluster transfer increased hallucinogenic mushroom diversity.</title>
        <authorList>
            <person name="Reynolds H.T."/>
            <person name="Vijayakumar V."/>
            <person name="Gluck-Thaler E."/>
            <person name="Korotkin H.B."/>
            <person name="Matheny P.B."/>
            <person name="Slot J.C."/>
        </authorList>
    </citation>
    <scope>NUCLEOTIDE SEQUENCE [LARGE SCALE GENOMIC DNA]</scope>
    <source>
        <strain evidence="9 10">SRW20</strain>
    </source>
</reference>
<protein>
    <recommendedName>
        <fullName evidence="11">Potassium transport protein</fullName>
    </recommendedName>
</protein>
<dbReference type="FunCoup" id="A0A409VFC7">
    <property type="interactions" value="55"/>
</dbReference>
<feature type="transmembrane region" description="Helical" evidence="8">
    <location>
        <begin position="663"/>
        <end position="686"/>
    </location>
</feature>
<feature type="compositionally biased region" description="Low complexity" evidence="7">
    <location>
        <begin position="248"/>
        <end position="261"/>
    </location>
</feature>
<dbReference type="Proteomes" id="UP000284706">
    <property type="component" value="Unassembled WGS sequence"/>
</dbReference>
<feature type="compositionally biased region" description="Basic and acidic residues" evidence="7">
    <location>
        <begin position="784"/>
        <end position="793"/>
    </location>
</feature>
<evidence type="ECO:0000256" key="8">
    <source>
        <dbReference type="SAM" id="Phobius"/>
    </source>
</evidence>
<accession>A0A409VFC7</accession>
<keyword evidence="3 8" id="KW-0812">Transmembrane</keyword>
<dbReference type="GO" id="GO:0030007">
    <property type="term" value="P:intracellular potassium ion homeostasis"/>
    <property type="evidence" value="ECO:0007669"/>
    <property type="project" value="TreeGrafter"/>
</dbReference>
<dbReference type="PANTHER" id="PTHR31064:SF30">
    <property type="entry name" value="HIGH-AFFINITY POTASSIUM TRANSPORT PROTEIN-RELATED"/>
    <property type="match status" value="1"/>
</dbReference>
<feature type="transmembrane region" description="Helical" evidence="8">
    <location>
        <begin position="509"/>
        <end position="531"/>
    </location>
</feature>
<feature type="transmembrane region" description="Helical" evidence="8">
    <location>
        <begin position="634"/>
        <end position="651"/>
    </location>
</feature>
<evidence type="ECO:0000256" key="5">
    <source>
        <dbReference type="ARBA" id="ARBA00023065"/>
    </source>
</evidence>
<name>A0A409VFC7_9AGAR</name>
<dbReference type="Pfam" id="PF02386">
    <property type="entry name" value="TrkH"/>
    <property type="match status" value="2"/>
</dbReference>
<dbReference type="AlphaFoldDB" id="A0A409VFC7"/>
<dbReference type="GO" id="GO:0005886">
    <property type="term" value="C:plasma membrane"/>
    <property type="evidence" value="ECO:0007669"/>
    <property type="project" value="TreeGrafter"/>
</dbReference>
<feature type="transmembrane region" description="Helical" evidence="8">
    <location>
        <begin position="692"/>
        <end position="711"/>
    </location>
</feature>
<feature type="compositionally biased region" description="Polar residues" evidence="7">
    <location>
        <begin position="311"/>
        <end position="321"/>
    </location>
</feature>
<feature type="transmembrane region" description="Helical" evidence="8">
    <location>
        <begin position="59"/>
        <end position="77"/>
    </location>
</feature>
<feature type="transmembrane region" description="Helical" evidence="8">
    <location>
        <begin position="437"/>
        <end position="461"/>
    </location>
</feature>
<evidence type="ECO:0000256" key="1">
    <source>
        <dbReference type="ARBA" id="ARBA00004141"/>
    </source>
</evidence>
<keyword evidence="6 8" id="KW-0472">Membrane</keyword>
<sequence>MNSQSSPDNQTKEDTLFDRIFSYLNFYRVHLLFFTITPLIFSGIFYASNGRYKVSYVDSLFNCVSAMMVCGLATINLSELTGFQQALLFIQMCIGSPFEKMLEMAATKKAASIIKEDMDERKPWPHKFIAFFTGKGKLKVVDKDKDIEDAKKGRKSALGKLRPDMIRRMDDAPKLLNPSGWVSEGPAPSRETSYNSAIGPRIRREVSIPPNTQAESDESSDSSKQASHEPVVIDFVDVNRRKRRLSDPGHPSRPGSPTSGSTKMHRSETVATPTPKPTPPSSPKRFQRTQTVEFAPTPRRPSRLSDAVPTHGNSRTFTRATSLGGPSLNTHPTRHSHHSVLPENSMTRGFGGFPSPLEIISLVIDRLFPSVKRTLTRTVTIPATVSLTPSGIGAEPGKKQVPYISFEAVVGRNSAFHLLTRDQLEEIGGVEYRALNALLWIVPLYHFGIHLITFVIIAPYISIKRWAPVFQNEVRPLNSVWFSAFQVVSAYTNTGTSLVDESMVPFQEAYPMIFAMIFLILAGNTCFNPAIASIPVGVRVLDGFMQAIAVRAAGFAIVPLASLAPAVQVMYVFMMYISVYPIAMSVRSTNVYEEQSLGIFTQDDASEEEKAFQAAGPRMNVWSRYLAMHARQQLAFDMWWLALALFLICIIEKNNIVNETNLSWFTIFRIIFELVSAYGTVGLSLGIPDQNYSFAGAMHTLSKLIICLVMLRGRHRGLPVAIDRAVMLPNEFEKSNEDPSNDSISSANDDTQDWAFTQLPNVNGPNASDIRQRLSRRVSTRLSPTEEKEHQEEGEMNLSNDHSPRKEQP</sequence>
<evidence type="ECO:0000256" key="3">
    <source>
        <dbReference type="ARBA" id="ARBA00022692"/>
    </source>
</evidence>
<evidence type="ECO:0000256" key="7">
    <source>
        <dbReference type="SAM" id="MobiDB-lite"/>
    </source>
</evidence>